<dbReference type="EMBL" id="JAWDJX010000003">
    <property type="protein sequence ID" value="KAK3057332.1"/>
    <property type="molecule type" value="Genomic_DNA"/>
</dbReference>
<evidence type="ECO:0000313" key="1">
    <source>
        <dbReference type="EMBL" id="KAK3057332.1"/>
    </source>
</evidence>
<proteinExistence type="predicted"/>
<dbReference type="AlphaFoldDB" id="A0AAJ0LVY5"/>
<keyword evidence="2" id="KW-1185">Reference proteome</keyword>
<gene>
    <name evidence="1" type="ORF">LTR09_001514</name>
</gene>
<reference evidence="1" key="1">
    <citation type="submission" date="2023-04" db="EMBL/GenBank/DDBJ databases">
        <title>Black Yeasts Isolated from many extreme environments.</title>
        <authorList>
            <person name="Coleine C."/>
            <person name="Stajich J.E."/>
            <person name="Selbmann L."/>
        </authorList>
    </citation>
    <scope>NUCLEOTIDE SEQUENCE</scope>
    <source>
        <strain evidence="1">CCFEE 5312</strain>
    </source>
</reference>
<dbReference type="Proteomes" id="UP001271007">
    <property type="component" value="Unassembled WGS sequence"/>
</dbReference>
<name>A0AAJ0LVY5_9PEZI</name>
<accession>A0AAJ0LVY5</accession>
<organism evidence="1 2">
    <name type="scientific">Extremus antarcticus</name>
    <dbReference type="NCBI Taxonomy" id="702011"/>
    <lineage>
        <taxon>Eukaryota</taxon>
        <taxon>Fungi</taxon>
        <taxon>Dikarya</taxon>
        <taxon>Ascomycota</taxon>
        <taxon>Pezizomycotina</taxon>
        <taxon>Dothideomycetes</taxon>
        <taxon>Dothideomycetidae</taxon>
        <taxon>Mycosphaerellales</taxon>
        <taxon>Extremaceae</taxon>
        <taxon>Extremus</taxon>
    </lineage>
</organism>
<protein>
    <submittedName>
        <fullName evidence="1">Uncharacterized protein</fullName>
    </submittedName>
</protein>
<comment type="caution">
    <text evidence="1">The sequence shown here is derived from an EMBL/GenBank/DDBJ whole genome shotgun (WGS) entry which is preliminary data.</text>
</comment>
<evidence type="ECO:0000313" key="2">
    <source>
        <dbReference type="Proteomes" id="UP001271007"/>
    </source>
</evidence>
<sequence length="61" mass="6799">MMKDHRKGDDASHVRSRQTAKELLGHAELPLIIRARACMILGCGTESGYLDMRRRGCGSLE</sequence>